<organism evidence="3 4">
    <name type="scientific">Brevundimonas viscosa</name>
    <dbReference type="NCBI Taxonomy" id="871741"/>
    <lineage>
        <taxon>Bacteria</taxon>
        <taxon>Pseudomonadati</taxon>
        <taxon>Pseudomonadota</taxon>
        <taxon>Alphaproteobacteria</taxon>
        <taxon>Caulobacterales</taxon>
        <taxon>Caulobacteraceae</taxon>
        <taxon>Brevundimonas</taxon>
    </lineage>
</organism>
<evidence type="ECO:0000256" key="1">
    <source>
        <dbReference type="SAM" id="MobiDB-lite"/>
    </source>
</evidence>
<keyword evidence="2" id="KW-0472">Membrane</keyword>
<keyword evidence="2" id="KW-1133">Transmembrane helix</keyword>
<name>A0A1I6T8A5_9CAUL</name>
<evidence type="ECO:0000256" key="2">
    <source>
        <dbReference type="SAM" id="Phobius"/>
    </source>
</evidence>
<protein>
    <submittedName>
        <fullName evidence="3">Uncharacterized protein</fullName>
    </submittedName>
</protein>
<feature type="compositionally biased region" description="Basic and acidic residues" evidence="1">
    <location>
        <begin position="134"/>
        <end position="157"/>
    </location>
</feature>
<gene>
    <name evidence="3" type="ORF">SAMN05192570_3052</name>
</gene>
<dbReference type="OrthoDB" id="10017154at2"/>
<feature type="compositionally biased region" description="Basic and acidic residues" evidence="1">
    <location>
        <begin position="193"/>
        <end position="209"/>
    </location>
</feature>
<dbReference type="Proteomes" id="UP000198788">
    <property type="component" value="Unassembled WGS sequence"/>
</dbReference>
<dbReference type="EMBL" id="FOZV01000008">
    <property type="protein sequence ID" value="SFS85370.1"/>
    <property type="molecule type" value="Genomic_DNA"/>
</dbReference>
<dbReference type="STRING" id="871741.SAMN05192570_3052"/>
<keyword evidence="4" id="KW-1185">Reference proteome</keyword>
<dbReference type="AlphaFoldDB" id="A0A1I6T8A5"/>
<feature type="region of interest" description="Disordered" evidence="1">
    <location>
        <begin position="126"/>
        <end position="209"/>
    </location>
</feature>
<evidence type="ECO:0000313" key="3">
    <source>
        <dbReference type="EMBL" id="SFS85370.1"/>
    </source>
</evidence>
<evidence type="ECO:0000313" key="4">
    <source>
        <dbReference type="Proteomes" id="UP000198788"/>
    </source>
</evidence>
<feature type="transmembrane region" description="Helical" evidence="2">
    <location>
        <begin position="28"/>
        <end position="47"/>
    </location>
</feature>
<accession>A0A1I6T8A5</accession>
<keyword evidence="2" id="KW-0812">Transmembrane</keyword>
<sequence length="255" mass="26654">MSYGSDFVSADPANAPLDPPLLVGADPVLWLALGLLLLAAGLFGWWLGVSSRAHEGDATPAIWRAIDKAAKEAMKADDLALRGRAQHLLETIDRRLGRTLAAVVAVSVADPGLAGRVGDLRAAVAGRPAHRHGHGDGDDHADHDGAGGTHDSPDLGEHGGSSAADDHRAEGPRASAVGAAITINVAGAPGRSDGPDARRPRRREMTAREQTDALRLAVAAFNEHWRHESRRVAELRAALAELTGVGERGSRLSRG</sequence>
<proteinExistence type="predicted"/>
<dbReference type="RefSeq" id="WP_092312787.1">
    <property type="nucleotide sequence ID" value="NZ_FOZV01000008.1"/>
</dbReference>
<reference evidence="4" key="1">
    <citation type="submission" date="2016-10" db="EMBL/GenBank/DDBJ databases">
        <authorList>
            <person name="Varghese N."/>
            <person name="Submissions S."/>
        </authorList>
    </citation>
    <scope>NUCLEOTIDE SEQUENCE [LARGE SCALE GENOMIC DNA]</scope>
    <source>
        <strain evidence="4">CGMCC 1.10683</strain>
    </source>
</reference>